<proteinExistence type="predicted"/>
<evidence type="ECO:0000313" key="1">
    <source>
        <dbReference type="EMBL" id="KAJ1893614.1"/>
    </source>
</evidence>
<accession>A0ACC1IK19</accession>
<sequence length="120" mass="11601">MKSVSSARIVGTVAMVTMAATSVVGAGESSISSVVAKSVEAETLSVAELPASSVPLSASSTISPPVLVPQSKEPVISGSSDSSSSSASSKPNDARGGSANISLQGSIGALAIAVCGLAYF</sequence>
<reference evidence="1" key="1">
    <citation type="submission" date="2022-07" db="EMBL/GenBank/DDBJ databases">
        <title>Phylogenomic reconstructions and comparative analyses of Kickxellomycotina fungi.</title>
        <authorList>
            <person name="Reynolds N.K."/>
            <person name="Stajich J.E."/>
            <person name="Barry K."/>
            <person name="Grigoriev I.V."/>
            <person name="Crous P."/>
            <person name="Smith M.E."/>
        </authorList>
    </citation>
    <scope>NUCLEOTIDE SEQUENCE</scope>
    <source>
        <strain evidence="1">Benny 63K</strain>
    </source>
</reference>
<organism evidence="1 2">
    <name type="scientific">Kickxella alabastrina</name>
    <dbReference type="NCBI Taxonomy" id="61397"/>
    <lineage>
        <taxon>Eukaryota</taxon>
        <taxon>Fungi</taxon>
        <taxon>Fungi incertae sedis</taxon>
        <taxon>Zoopagomycota</taxon>
        <taxon>Kickxellomycotina</taxon>
        <taxon>Kickxellomycetes</taxon>
        <taxon>Kickxellales</taxon>
        <taxon>Kickxellaceae</taxon>
        <taxon>Kickxella</taxon>
    </lineage>
</organism>
<name>A0ACC1IK19_9FUNG</name>
<evidence type="ECO:0000313" key="2">
    <source>
        <dbReference type="Proteomes" id="UP001150581"/>
    </source>
</evidence>
<dbReference type="Proteomes" id="UP001150581">
    <property type="component" value="Unassembled WGS sequence"/>
</dbReference>
<protein>
    <submittedName>
        <fullName evidence="1">Uncharacterized protein</fullName>
    </submittedName>
</protein>
<comment type="caution">
    <text evidence="1">The sequence shown here is derived from an EMBL/GenBank/DDBJ whole genome shotgun (WGS) entry which is preliminary data.</text>
</comment>
<keyword evidence="2" id="KW-1185">Reference proteome</keyword>
<gene>
    <name evidence="1" type="ORF">LPJ66_005647</name>
</gene>
<dbReference type="EMBL" id="JANBPG010000810">
    <property type="protein sequence ID" value="KAJ1893614.1"/>
    <property type="molecule type" value="Genomic_DNA"/>
</dbReference>